<dbReference type="Gene3D" id="3.40.50.1820">
    <property type="entry name" value="alpha/beta hydrolase"/>
    <property type="match status" value="1"/>
</dbReference>
<name>A0A9D4ZK99_ADICA</name>
<dbReference type="InterPro" id="IPR000073">
    <property type="entry name" value="AB_hydrolase_1"/>
</dbReference>
<dbReference type="Pfam" id="PF12697">
    <property type="entry name" value="Abhydrolase_6"/>
    <property type="match status" value="1"/>
</dbReference>
<organism evidence="4 5">
    <name type="scientific">Adiantum capillus-veneris</name>
    <name type="common">Maidenhair fern</name>
    <dbReference type="NCBI Taxonomy" id="13818"/>
    <lineage>
        <taxon>Eukaryota</taxon>
        <taxon>Viridiplantae</taxon>
        <taxon>Streptophyta</taxon>
        <taxon>Embryophyta</taxon>
        <taxon>Tracheophyta</taxon>
        <taxon>Polypodiopsida</taxon>
        <taxon>Polypodiidae</taxon>
        <taxon>Polypodiales</taxon>
        <taxon>Pteridineae</taxon>
        <taxon>Pteridaceae</taxon>
        <taxon>Vittarioideae</taxon>
        <taxon>Adiantum</taxon>
    </lineage>
</organism>
<dbReference type="EMBL" id="JABFUD020000008">
    <property type="protein sequence ID" value="KAI5076196.1"/>
    <property type="molecule type" value="Genomic_DNA"/>
</dbReference>
<evidence type="ECO:0000259" key="3">
    <source>
        <dbReference type="Pfam" id="PF12697"/>
    </source>
</evidence>
<dbReference type="SUPFAM" id="SSF53474">
    <property type="entry name" value="alpha/beta-Hydrolases"/>
    <property type="match status" value="1"/>
</dbReference>
<protein>
    <recommendedName>
        <fullName evidence="3">AB hydrolase-1 domain-containing protein</fullName>
    </recommendedName>
</protein>
<dbReference type="InterPro" id="IPR029058">
    <property type="entry name" value="AB_hydrolase_fold"/>
</dbReference>
<dbReference type="GO" id="GO:0016787">
    <property type="term" value="F:hydrolase activity"/>
    <property type="evidence" value="ECO:0007669"/>
    <property type="project" value="UniProtKB-KW"/>
</dbReference>
<sequence length="326" mass="36998">MAHTHRSLQFIKFGRLYSSLAFETVRAGEDRQQVRRGIVIHGLMGAAKNLRPLCTRLLKEVLQQSPFNAPGWELALVDLRNHGKSAGMEHLRSPHNIQSAAKDIANLIKLEEWNWPDIVIGHSFGGKVALEFGESCAYGRYGSTAVAPKQLWVLDSIPAKVDMEEVKETHRILTTIRGLPQPIPSHRWLLEKIMEEGFSRSLAIWIGRNLKRVEPSSEKMTWIFDVEAINDMLLSYRQTSYWSFLEAPPQGTNIGMVRAENSDRWSPSVILRLEKLVEANQQESKEQGTLHYHILKNSGHWVHVDNPSGLIDIITPSFLNLATHSF</sequence>
<reference evidence="4" key="1">
    <citation type="submission" date="2021-01" db="EMBL/GenBank/DDBJ databases">
        <title>Adiantum capillus-veneris genome.</title>
        <authorList>
            <person name="Fang Y."/>
            <person name="Liao Q."/>
        </authorList>
    </citation>
    <scope>NUCLEOTIDE SEQUENCE</scope>
    <source>
        <strain evidence="4">H3</strain>
        <tissue evidence="4">Leaf</tissue>
    </source>
</reference>
<comment type="similarity">
    <text evidence="1">Belongs to the peptidase S33 family.</text>
</comment>
<dbReference type="InterPro" id="IPR051601">
    <property type="entry name" value="Serine_prot/Carboxylest_S33"/>
</dbReference>
<dbReference type="PANTHER" id="PTHR43248:SF3">
    <property type="entry name" value="AB HYDROLASE-1 DOMAIN-CONTAINING PROTEIN"/>
    <property type="match status" value="1"/>
</dbReference>
<evidence type="ECO:0000256" key="2">
    <source>
        <dbReference type="ARBA" id="ARBA00022801"/>
    </source>
</evidence>
<dbReference type="AlphaFoldDB" id="A0A9D4ZK99"/>
<evidence type="ECO:0000313" key="4">
    <source>
        <dbReference type="EMBL" id="KAI5076196.1"/>
    </source>
</evidence>
<feature type="domain" description="AB hydrolase-1" evidence="3">
    <location>
        <begin position="61"/>
        <end position="311"/>
    </location>
</feature>
<keyword evidence="2" id="KW-0378">Hydrolase</keyword>
<keyword evidence="5" id="KW-1185">Reference proteome</keyword>
<evidence type="ECO:0000256" key="1">
    <source>
        <dbReference type="ARBA" id="ARBA00010088"/>
    </source>
</evidence>
<dbReference type="Proteomes" id="UP000886520">
    <property type="component" value="Chromosome 8"/>
</dbReference>
<accession>A0A9D4ZK99</accession>
<dbReference type="PANTHER" id="PTHR43248">
    <property type="entry name" value="2-SUCCINYL-6-HYDROXY-2,4-CYCLOHEXADIENE-1-CARBOXYLATE SYNTHASE"/>
    <property type="match status" value="1"/>
</dbReference>
<dbReference type="OrthoDB" id="8119704at2759"/>
<gene>
    <name evidence="4" type="ORF">GOP47_0008261</name>
</gene>
<proteinExistence type="inferred from homology"/>
<evidence type="ECO:0000313" key="5">
    <source>
        <dbReference type="Proteomes" id="UP000886520"/>
    </source>
</evidence>
<comment type="caution">
    <text evidence="4">The sequence shown here is derived from an EMBL/GenBank/DDBJ whole genome shotgun (WGS) entry which is preliminary data.</text>
</comment>